<feature type="signal peptide" evidence="1">
    <location>
        <begin position="1"/>
        <end position="29"/>
    </location>
</feature>
<dbReference type="SUPFAM" id="SSF56935">
    <property type="entry name" value="Porins"/>
    <property type="match status" value="1"/>
</dbReference>
<organism evidence="2 3">
    <name type="scientific">Sphingomonas jatrophae</name>
    <dbReference type="NCBI Taxonomy" id="1166337"/>
    <lineage>
        <taxon>Bacteria</taxon>
        <taxon>Pseudomonadati</taxon>
        <taxon>Pseudomonadota</taxon>
        <taxon>Alphaproteobacteria</taxon>
        <taxon>Sphingomonadales</taxon>
        <taxon>Sphingomonadaceae</taxon>
        <taxon>Sphingomonas</taxon>
    </lineage>
</organism>
<protein>
    <recommendedName>
        <fullName evidence="4">Porin</fullName>
    </recommendedName>
</protein>
<dbReference type="Proteomes" id="UP000198824">
    <property type="component" value="Unassembled WGS sequence"/>
</dbReference>
<dbReference type="Gene3D" id="2.40.160.10">
    <property type="entry name" value="Porin"/>
    <property type="match status" value="1"/>
</dbReference>
<accession>A0A1I6LNB8</accession>
<evidence type="ECO:0000256" key="1">
    <source>
        <dbReference type="SAM" id="SignalP"/>
    </source>
</evidence>
<dbReference type="InterPro" id="IPR023614">
    <property type="entry name" value="Porin_dom_sf"/>
</dbReference>
<dbReference type="STRING" id="1166337.SAMN05192580_3022"/>
<gene>
    <name evidence="2" type="ORF">SAMN05192580_3022</name>
</gene>
<keyword evidence="3" id="KW-1185">Reference proteome</keyword>
<keyword evidence="1" id="KW-0732">Signal</keyword>
<feature type="chain" id="PRO_5011734113" description="Porin" evidence="1">
    <location>
        <begin position="30"/>
        <end position="238"/>
    </location>
</feature>
<dbReference type="EMBL" id="FOZG01000002">
    <property type="protein sequence ID" value="SFS04945.1"/>
    <property type="molecule type" value="Genomic_DNA"/>
</dbReference>
<evidence type="ECO:0000313" key="3">
    <source>
        <dbReference type="Proteomes" id="UP000198824"/>
    </source>
</evidence>
<name>A0A1I6LNB8_9SPHN</name>
<reference evidence="2 3" key="1">
    <citation type="submission" date="2016-10" db="EMBL/GenBank/DDBJ databases">
        <authorList>
            <person name="de Groot N.N."/>
        </authorList>
    </citation>
    <scope>NUCLEOTIDE SEQUENCE [LARGE SCALE GENOMIC DNA]</scope>
    <source>
        <strain evidence="2 3">S5-249</strain>
    </source>
</reference>
<dbReference type="AlphaFoldDB" id="A0A1I6LNB8"/>
<proteinExistence type="predicted"/>
<evidence type="ECO:0008006" key="4">
    <source>
        <dbReference type="Google" id="ProtNLM"/>
    </source>
</evidence>
<evidence type="ECO:0000313" key="2">
    <source>
        <dbReference type="EMBL" id="SFS04945.1"/>
    </source>
</evidence>
<sequence>MWSSRGSRGMLGAVSALALVASAALPLVAAEAAPRNLRVKKSASIPFGGGGIGAFTPAAADPGRVAAMSASGLSATGFRFTPAAGPGNRRGVTVAVRARTARPDTARVAALGTSAVLPTAYNLGVSIGWKRFALSGDVARMDAGLLPLGREAVDLGLSYSGKQWSTRVQVGADRATDQRSLIGPDQSYSVDLGGSYALTRNLELSGGVRYKRERDRTDYIFDDQRDSQAVYVGTAFRF</sequence>